<organism evidence="1 2">
    <name type="scientific">Coccidioides immitis H538.4</name>
    <dbReference type="NCBI Taxonomy" id="396776"/>
    <lineage>
        <taxon>Eukaryota</taxon>
        <taxon>Fungi</taxon>
        <taxon>Dikarya</taxon>
        <taxon>Ascomycota</taxon>
        <taxon>Pezizomycotina</taxon>
        <taxon>Eurotiomycetes</taxon>
        <taxon>Eurotiomycetidae</taxon>
        <taxon>Onygenales</taxon>
        <taxon>Onygenaceae</taxon>
        <taxon>Coccidioides</taxon>
    </lineage>
</organism>
<reference evidence="2" key="1">
    <citation type="journal article" date="2010" name="Genome Res.">
        <title>Population genomic sequencing of Coccidioides fungi reveals recent hybridization and transposon control.</title>
        <authorList>
            <person name="Neafsey D.E."/>
            <person name="Barker B.M."/>
            <person name="Sharpton T.J."/>
            <person name="Stajich J.E."/>
            <person name="Park D.J."/>
            <person name="Whiston E."/>
            <person name="Hung C.-Y."/>
            <person name="McMahan C."/>
            <person name="White J."/>
            <person name="Sykes S."/>
            <person name="Heiman D."/>
            <person name="Young S."/>
            <person name="Zeng Q."/>
            <person name="Abouelleil A."/>
            <person name="Aftuck L."/>
            <person name="Bessette D."/>
            <person name="Brown A."/>
            <person name="FitzGerald M."/>
            <person name="Lui A."/>
            <person name="Macdonald J.P."/>
            <person name="Priest M."/>
            <person name="Orbach M.J."/>
            <person name="Galgiani J.N."/>
            <person name="Kirkland T.N."/>
            <person name="Cole G.T."/>
            <person name="Birren B.W."/>
            <person name="Henn M.R."/>
            <person name="Taylor J.W."/>
            <person name="Rounsley S.D."/>
        </authorList>
    </citation>
    <scope>NUCLEOTIDE SEQUENCE [LARGE SCALE GENOMIC DNA]</scope>
    <source>
        <strain evidence="2">H538.4</strain>
    </source>
</reference>
<name>A0A0J8UG41_COCIT</name>
<protein>
    <submittedName>
        <fullName evidence="1">Mitochondrial inner membrane protein</fullName>
    </submittedName>
</protein>
<proteinExistence type="predicted"/>
<dbReference type="EMBL" id="DS016992">
    <property type="protein sequence ID" value="KMU86368.1"/>
    <property type="molecule type" value="Genomic_DNA"/>
</dbReference>
<accession>A0A0J8UG41</accession>
<sequence>MAQVKDALKASLVGTPEQETPMTAQVRANFMQHARTDTGTGELYMMEEDFINAIAPKQENYVRLLPKSQKSSDSHGILFLIMLLRSHVRG</sequence>
<dbReference type="VEuPathDB" id="FungiDB:CIHG_04157"/>
<evidence type="ECO:0000313" key="2">
    <source>
        <dbReference type="Proteomes" id="UP000054563"/>
    </source>
</evidence>
<gene>
    <name evidence="1" type="ORF">CIHG_04157</name>
</gene>
<dbReference type="Proteomes" id="UP000054563">
    <property type="component" value="Unassembled WGS sequence"/>
</dbReference>
<dbReference type="AlphaFoldDB" id="A0A0J8UG41"/>
<evidence type="ECO:0000313" key="1">
    <source>
        <dbReference type="EMBL" id="KMU86368.1"/>
    </source>
</evidence>